<dbReference type="OrthoDB" id="7051771at2"/>
<feature type="transmembrane region" description="Helical" evidence="6">
    <location>
        <begin position="592"/>
        <end position="611"/>
    </location>
</feature>
<dbReference type="InterPro" id="IPR050545">
    <property type="entry name" value="Mycobact_MmpL"/>
</dbReference>
<dbReference type="GO" id="GO:0022857">
    <property type="term" value="F:transmembrane transporter activity"/>
    <property type="evidence" value="ECO:0007669"/>
    <property type="project" value="InterPro"/>
</dbReference>
<feature type="transmembrane region" description="Helical" evidence="6">
    <location>
        <begin position="180"/>
        <end position="199"/>
    </location>
</feature>
<feature type="transmembrane region" description="Helical" evidence="6">
    <location>
        <begin position="206"/>
        <end position="227"/>
    </location>
</feature>
<sequence>MFRWIAQITTRHPWKIVIGWMILLAGLSYFALQLSSVLAAGGFKDPDSESIEAQQLLEKHFPDRYPHTLIVLVESKKYQVQDERFRRVIKRLTNTIAKHDIVRKVETYDGHNQVLISKDKKKTFIKVGMSGTESEANEFVPKINQELRQLHDEEMKEFSWWLTGGPALAYGLTVASKEEVTQAEMIAIPALLIILLLVLRSVVATLIPLVMSVFALGTTMAICYFIAEKVTLNVLLTNSVSMIGLGVIVDYCLFIVSRFRQELEQNHDVIQAVQIAVMTAGRAVFFSGLTVAVSLSSLFIPNIMVLTSMAIGGVTVVIISVLIAMTLLPAILALLGRKVNLGLLPFYRKKKGKSRWLAFSYALMRRPVLFLIPTLCLLLLLAWPVRNIHMQVPVASSSLLPPDDPIRTGFELLLEEFGQGEVFPVEVVLKAKQGDFFDEKNLREVEQLTKRIEKLPHVEEVTSLTNWKKDWSIKEYQQAYKHWVDLPEEIKQSLEKLINPYQGKQVSFMMVAPKTGPDHVKSHQLVEDIRQIVDSSSFQTIDVYVGGLTAIGYDFDQQILDSLPYVIGSVMLISFVILVLTFRSLLIPVKALLLNSLVMLASLGALVYFFVGSETETINSVTPIVLFAVLFGLSMDYEVLIISRIRELYDEGKSNEESVAQGIAETAVLVNGAALIMIAVFVAFAFADISVVAELGFGLAVSIFLDATLVRSILVPVTMRLFGKINWWLPFVKQQTKVHDQVVWVRSTKKK</sequence>
<keyword evidence="3 6" id="KW-0812">Transmembrane</keyword>
<feature type="transmembrane region" description="Helical" evidence="6">
    <location>
        <begin position="239"/>
        <end position="259"/>
    </location>
</feature>
<feature type="transmembrane region" description="Helical" evidence="6">
    <location>
        <begin position="310"/>
        <end position="335"/>
    </location>
</feature>
<dbReference type="PANTHER" id="PTHR33406:SF13">
    <property type="entry name" value="MEMBRANE PROTEIN YDFJ"/>
    <property type="match status" value="1"/>
</dbReference>
<evidence type="ECO:0000313" key="9">
    <source>
        <dbReference type="Proteomes" id="UP000199545"/>
    </source>
</evidence>
<dbReference type="InterPro" id="IPR004869">
    <property type="entry name" value="MMPL_dom"/>
</dbReference>
<evidence type="ECO:0000313" key="8">
    <source>
        <dbReference type="EMBL" id="SFI89264.1"/>
    </source>
</evidence>
<reference evidence="8 9" key="1">
    <citation type="submission" date="2016-10" db="EMBL/GenBank/DDBJ databases">
        <authorList>
            <person name="de Groot N.N."/>
        </authorList>
    </citation>
    <scope>NUCLEOTIDE SEQUENCE [LARGE SCALE GENOMIC DNA]</scope>
    <source>
        <strain evidence="8 9">DSM 44778</strain>
    </source>
</reference>
<dbReference type="PRINTS" id="PR00702">
    <property type="entry name" value="ACRIFLAVINRP"/>
</dbReference>
<keyword evidence="5 6" id="KW-0472">Membrane</keyword>
<dbReference type="GO" id="GO:0005886">
    <property type="term" value="C:plasma membrane"/>
    <property type="evidence" value="ECO:0007669"/>
    <property type="project" value="UniProtKB-SubCell"/>
</dbReference>
<keyword evidence="2" id="KW-1003">Cell membrane</keyword>
<protein>
    <submittedName>
        <fullName evidence="8">Putative drug exporter of the RND superfamily</fullName>
    </submittedName>
</protein>
<comment type="subcellular location">
    <subcellularLocation>
        <location evidence="1">Cell membrane</location>
        <topology evidence="1">Multi-pass membrane protein</topology>
    </subcellularLocation>
</comment>
<evidence type="ECO:0000256" key="5">
    <source>
        <dbReference type="ARBA" id="ARBA00023136"/>
    </source>
</evidence>
<feature type="transmembrane region" description="Helical" evidence="6">
    <location>
        <begin position="356"/>
        <end position="383"/>
    </location>
</feature>
<feature type="domain" description="SSD" evidence="7">
    <location>
        <begin position="209"/>
        <end position="334"/>
    </location>
</feature>
<feature type="transmembrane region" description="Helical" evidence="6">
    <location>
        <begin position="280"/>
        <end position="304"/>
    </location>
</feature>
<name>A0A1I3LWW2_9BACL</name>
<evidence type="ECO:0000256" key="3">
    <source>
        <dbReference type="ARBA" id="ARBA00022692"/>
    </source>
</evidence>
<dbReference type="STRING" id="46223.SAMN05421852_102355"/>
<dbReference type="Proteomes" id="UP000199545">
    <property type="component" value="Unassembled WGS sequence"/>
</dbReference>
<dbReference type="Gene3D" id="1.20.1640.10">
    <property type="entry name" value="Multidrug efflux transporter AcrB transmembrane domain"/>
    <property type="match status" value="2"/>
</dbReference>
<dbReference type="RefSeq" id="WP_093228210.1">
    <property type="nucleotide sequence ID" value="NZ_FORR01000002.1"/>
</dbReference>
<gene>
    <name evidence="8" type="ORF">SAMN05421852_102355</name>
</gene>
<evidence type="ECO:0000259" key="7">
    <source>
        <dbReference type="PROSITE" id="PS50156"/>
    </source>
</evidence>
<dbReference type="PANTHER" id="PTHR33406">
    <property type="entry name" value="MEMBRANE PROTEIN MJ1562-RELATED"/>
    <property type="match status" value="1"/>
</dbReference>
<dbReference type="EMBL" id="FORR01000002">
    <property type="protein sequence ID" value="SFI89264.1"/>
    <property type="molecule type" value="Genomic_DNA"/>
</dbReference>
<keyword evidence="9" id="KW-1185">Reference proteome</keyword>
<feature type="transmembrane region" description="Helical" evidence="6">
    <location>
        <begin position="563"/>
        <end position="580"/>
    </location>
</feature>
<accession>A0A1I3LWW2</accession>
<dbReference type="InterPro" id="IPR001036">
    <property type="entry name" value="Acrflvin-R"/>
</dbReference>
<evidence type="ECO:0000256" key="4">
    <source>
        <dbReference type="ARBA" id="ARBA00022989"/>
    </source>
</evidence>
<dbReference type="AlphaFoldDB" id="A0A1I3LWW2"/>
<dbReference type="Pfam" id="PF03176">
    <property type="entry name" value="MMPL"/>
    <property type="match status" value="2"/>
</dbReference>
<proteinExistence type="predicted"/>
<dbReference type="InterPro" id="IPR000731">
    <property type="entry name" value="SSD"/>
</dbReference>
<feature type="transmembrane region" description="Helical" evidence="6">
    <location>
        <begin position="623"/>
        <end position="642"/>
    </location>
</feature>
<evidence type="ECO:0000256" key="2">
    <source>
        <dbReference type="ARBA" id="ARBA00022475"/>
    </source>
</evidence>
<organism evidence="8 9">
    <name type="scientific">Thermoflavimicrobium dichotomicum</name>
    <dbReference type="NCBI Taxonomy" id="46223"/>
    <lineage>
        <taxon>Bacteria</taxon>
        <taxon>Bacillati</taxon>
        <taxon>Bacillota</taxon>
        <taxon>Bacilli</taxon>
        <taxon>Bacillales</taxon>
        <taxon>Thermoactinomycetaceae</taxon>
        <taxon>Thermoflavimicrobium</taxon>
    </lineage>
</organism>
<evidence type="ECO:0000256" key="1">
    <source>
        <dbReference type="ARBA" id="ARBA00004651"/>
    </source>
</evidence>
<feature type="transmembrane region" description="Helical" evidence="6">
    <location>
        <begin position="692"/>
        <end position="714"/>
    </location>
</feature>
<dbReference type="SUPFAM" id="SSF82866">
    <property type="entry name" value="Multidrug efflux transporter AcrB transmembrane domain"/>
    <property type="match status" value="2"/>
</dbReference>
<keyword evidence="4 6" id="KW-1133">Transmembrane helix</keyword>
<evidence type="ECO:0000256" key="6">
    <source>
        <dbReference type="SAM" id="Phobius"/>
    </source>
</evidence>
<feature type="transmembrane region" description="Helical" evidence="6">
    <location>
        <begin position="663"/>
        <end position="686"/>
    </location>
</feature>
<dbReference type="PROSITE" id="PS50156">
    <property type="entry name" value="SSD"/>
    <property type="match status" value="1"/>
</dbReference>